<keyword evidence="2" id="KW-1185">Reference proteome</keyword>
<dbReference type="Ensembl" id="ENSSHAT00000048708.1">
    <property type="protein sequence ID" value="ENSSHAP00000034353.1"/>
    <property type="gene ID" value="ENSSHAG00000023437.1"/>
</dbReference>
<accession>A0A7N4P7U7</accession>
<reference evidence="1" key="3">
    <citation type="submission" date="2025-09" db="UniProtKB">
        <authorList>
            <consortium name="Ensembl"/>
        </authorList>
    </citation>
    <scope>IDENTIFICATION</scope>
</reference>
<dbReference type="GeneTree" id="ENSGT01120000274735"/>
<proteinExistence type="predicted"/>
<organism evidence="1 2">
    <name type="scientific">Sarcophilus harrisii</name>
    <name type="common">Tasmanian devil</name>
    <name type="synonym">Sarcophilus laniarius</name>
    <dbReference type="NCBI Taxonomy" id="9305"/>
    <lineage>
        <taxon>Eukaryota</taxon>
        <taxon>Metazoa</taxon>
        <taxon>Chordata</taxon>
        <taxon>Craniata</taxon>
        <taxon>Vertebrata</taxon>
        <taxon>Euteleostomi</taxon>
        <taxon>Mammalia</taxon>
        <taxon>Metatheria</taxon>
        <taxon>Dasyuromorphia</taxon>
        <taxon>Dasyuridae</taxon>
        <taxon>Sarcophilus</taxon>
    </lineage>
</organism>
<dbReference type="AlphaFoldDB" id="A0A7N4P7U7"/>
<reference evidence="1 2" key="1">
    <citation type="journal article" date="2011" name="Proc. Natl. Acad. Sci. U.S.A.">
        <title>Genetic diversity and population structure of the endangered marsupial Sarcophilus harrisii (Tasmanian devil).</title>
        <authorList>
            <person name="Miller W."/>
            <person name="Hayes V.M."/>
            <person name="Ratan A."/>
            <person name="Petersen D.C."/>
            <person name="Wittekindt N.E."/>
            <person name="Miller J."/>
            <person name="Walenz B."/>
            <person name="Knight J."/>
            <person name="Qi J."/>
            <person name="Zhao F."/>
            <person name="Wang Q."/>
            <person name="Bedoya-Reina O.C."/>
            <person name="Katiyar N."/>
            <person name="Tomsho L.P."/>
            <person name="Kasson L.M."/>
            <person name="Hardie R.A."/>
            <person name="Woodbridge P."/>
            <person name="Tindall E.A."/>
            <person name="Bertelsen M.F."/>
            <person name="Dixon D."/>
            <person name="Pyecroft S."/>
            <person name="Helgen K.M."/>
            <person name="Lesk A.M."/>
            <person name="Pringle T.H."/>
            <person name="Patterson N."/>
            <person name="Zhang Y."/>
            <person name="Kreiss A."/>
            <person name="Woods G.M."/>
            <person name="Jones M.E."/>
            <person name="Schuster S.C."/>
        </authorList>
    </citation>
    <scope>NUCLEOTIDE SEQUENCE [LARGE SCALE GENOMIC DNA]</scope>
</reference>
<name>A0A7N4P7U7_SARHA</name>
<dbReference type="InParanoid" id="A0A7N4P7U7"/>
<reference evidence="1" key="2">
    <citation type="submission" date="2025-08" db="UniProtKB">
        <authorList>
            <consortium name="Ensembl"/>
        </authorList>
    </citation>
    <scope>IDENTIFICATION</scope>
</reference>
<evidence type="ECO:0000313" key="1">
    <source>
        <dbReference type="Ensembl" id="ENSSHAP00000034353.1"/>
    </source>
</evidence>
<dbReference type="Proteomes" id="UP000007648">
    <property type="component" value="Unassembled WGS sequence"/>
</dbReference>
<protein>
    <submittedName>
        <fullName evidence="1">Uncharacterized protein</fullName>
    </submittedName>
</protein>
<sequence length="61" mass="6962">MKDSAGNWKDLPLSCPSIQIGASKMRVCDFIKRNLQKEWGAIYTQPDFIGLTARINFSIWT</sequence>
<evidence type="ECO:0000313" key="2">
    <source>
        <dbReference type="Proteomes" id="UP000007648"/>
    </source>
</evidence>